<dbReference type="PANTHER" id="PTHR38032">
    <property type="entry name" value="POLYMERASE-RELATED"/>
    <property type="match status" value="1"/>
</dbReference>
<organism evidence="3 4">
    <name type="scientific">Heliorestis acidaminivorans</name>
    <dbReference type="NCBI Taxonomy" id="553427"/>
    <lineage>
        <taxon>Bacteria</taxon>
        <taxon>Bacillati</taxon>
        <taxon>Bacillota</taxon>
        <taxon>Clostridia</taxon>
        <taxon>Eubacteriales</taxon>
        <taxon>Heliobacteriaceae</taxon>
        <taxon>Heliorestis</taxon>
    </lineage>
</organism>
<dbReference type="EMBL" id="WBXO01000001">
    <property type="protein sequence ID" value="KAB2954374.1"/>
    <property type="molecule type" value="Genomic_DNA"/>
</dbReference>
<dbReference type="RefSeq" id="WP_151617820.1">
    <property type="nucleotide sequence ID" value="NZ_WBXO01000001.1"/>
</dbReference>
<dbReference type="InterPro" id="IPR046866">
    <property type="entry name" value="FapA_N"/>
</dbReference>
<dbReference type="OrthoDB" id="9816426at2"/>
<name>A0A6I0EVF6_9FIRM</name>
<comment type="caution">
    <text evidence="3">The sequence shown here is derived from an EMBL/GenBank/DDBJ whole genome shotgun (WGS) entry which is preliminary data.</text>
</comment>
<evidence type="ECO:0000313" key="3">
    <source>
        <dbReference type="EMBL" id="KAB2954374.1"/>
    </source>
</evidence>
<dbReference type="Proteomes" id="UP000468766">
    <property type="component" value="Unassembled WGS sequence"/>
</dbReference>
<feature type="coiled-coil region" evidence="1">
    <location>
        <begin position="410"/>
        <end position="437"/>
    </location>
</feature>
<feature type="domain" description="Flagellar Assembly Protein A N-terminal region" evidence="2">
    <location>
        <begin position="28"/>
        <end position="197"/>
    </location>
</feature>
<reference evidence="3 4" key="1">
    <citation type="submission" date="2019-10" db="EMBL/GenBank/DDBJ databases">
        <title>Whole-genome sequence of the extremophile Heliorestis acidaminivorans DSM 24790.</title>
        <authorList>
            <person name="Kyndt J.A."/>
            <person name="Meyer T.E."/>
        </authorList>
    </citation>
    <scope>NUCLEOTIDE SEQUENCE [LARGE SCALE GENOMIC DNA]</scope>
    <source>
        <strain evidence="3 4">DSM 24790</strain>
    </source>
</reference>
<evidence type="ECO:0000313" key="4">
    <source>
        <dbReference type="Proteomes" id="UP000468766"/>
    </source>
</evidence>
<dbReference type="AlphaFoldDB" id="A0A6I0EVF6"/>
<evidence type="ECO:0000259" key="2">
    <source>
        <dbReference type="Pfam" id="PF20250"/>
    </source>
</evidence>
<dbReference type="InterPro" id="IPR046865">
    <property type="entry name" value="FapA_b_solenoid"/>
</dbReference>
<keyword evidence="1" id="KW-0175">Coiled coil</keyword>
<evidence type="ECO:0000256" key="1">
    <source>
        <dbReference type="SAM" id="Coils"/>
    </source>
</evidence>
<proteinExistence type="predicted"/>
<dbReference type="PANTHER" id="PTHR38032:SF1">
    <property type="entry name" value="RNA-BINDING PROTEIN KHPB N-TERMINAL DOMAIN-CONTAINING PROTEIN"/>
    <property type="match status" value="1"/>
</dbReference>
<protein>
    <submittedName>
        <fullName evidence="3">DUF342 domain-containing protein</fullName>
    </submittedName>
</protein>
<gene>
    <name evidence="3" type="ORF">F9B85_01410</name>
</gene>
<dbReference type="Pfam" id="PF20250">
    <property type="entry name" value="FapA_N"/>
    <property type="match status" value="1"/>
</dbReference>
<keyword evidence="4" id="KW-1185">Reference proteome</keyword>
<dbReference type="InterPro" id="IPR005646">
    <property type="entry name" value="FapA"/>
</dbReference>
<sequence>MSENRKVDEREDINNNEKLVEKKDGEVVVKFSRDEMEAYLVVVPPENGGTPVSITMAKEAIQQAGVQYGILEQEVEHAVKMMNPSDNVVVAKGKKPTNGQDGFIEYKFSTDTRIQPMEIEHGRVDFYNLNLIKNVQAGDVLVVKTPASPGEPGMTVKGKELKAKAGKDVRIAVGKNTDLSADEKSLTATTAGHVHIVGGKVIVDPVFELKGDVDFSSGNLNFLGTVVVRGSITFGFSVQCEGDLEVGGSIDGGNVTVGGNLTVRQGIQGQQRSIIDVKGNLVSRFIQNATVKAGGDVVVGEAIMHSMIDAGYNLIVGGKKGLIVGGQCRAGSEIVGKTLGSLHSTVTELEVGVCPEIRQKYNEVCNALDENRLNLDKTQKAIKVLKDWEARLGSLAEDKRFLLMRLTRTQFQLLKTIQDLEAEKEILELRVEEGNRGKIRAATCIYPGVGIKIGQNTTRIRDKIDFATILIEEGELRFKPYNY</sequence>
<accession>A0A6I0EVF6</accession>
<dbReference type="Pfam" id="PF03961">
    <property type="entry name" value="FapA"/>
    <property type="match status" value="1"/>
</dbReference>